<evidence type="ECO:0000256" key="3">
    <source>
        <dbReference type="ARBA" id="ARBA00022723"/>
    </source>
</evidence>
<organism evidence="7">
    <name type="scientific">Perkinsus marinus (strain ATCC 50983 / TXsc)</name>
    <dbReference type="NCBI Taxonomy" id="423536"/>
    <lineage>
        <taxon>Eukaryota</taxon>
        <taxon>Sar</taxon>
        <taxon>Alveolata</taxon>
        <taxon>Perkinsozoa</taxon>
        <taxon>Perkinsea</taxon>
        <taxon>Perkinsida</taxon>
        <taxon>Perkinsidae</taxon>
        <taxon>Perkinsus</taxon>
    </lineage>
</organism>
<dbReference type="GO" id="GO:0046872">
    <property type="term" value="F:metal ion binding"/>
    <property type="evidence" value="ECO:0007669"/>
    <property type="project" value="UniProtKB-KW"/>
</dbReference>
<dbReference type="GeneID" id="9048682"/>
<dbReference type="Pfam" id="PF03055">
    <property type="entry name" value="RPE65"/>
    <property type="match status" value="1"/>
</dbReference>
<dbReference type="Proteomes" id="UP000007800">
    <property type="component" value="Unassembled WGS sequence"/>
</dbReference>
<dbReference type="AlphaFoldDB" id="C5KA61"/>
<evidence type="ECO:0000256" key="1">
    <source>
        <dbReference type="ARBA" id="ARBA00001954"/>
    </source>
</evidence>
<dbReference type="InterPro" id="IPR004294">
    <property type="entry name" value="Carotenoid_Oase"/>
</dbReference>
<comment type="cofactor">
    <cofactor evidence="1">
        <name>Fe(2+)</name>
        <dbReference type="ChEBI" id="CHEBI:29033"/>
    </cofactor>
</comment>
<name>C5KA61_PERM5</name>
<accession>C5KA61</accession>
<evidence type="ECO:0000256" key="2">
    <source>
        <dbReference type="ARBA" id="ARBA00006787"/>
    </source>
</evidence>
<keyword evidence="4" id="KW-0560">Oxidoreductase</keyword>
<evidence type="ECO:0000313" key="6">
    <source>
        <dbReference type="EMBL" id="EER18632.1"/>
    </source>
</evidence>
<sequence length="137" mass="15263">IAMSDAPPPALAKSEIEKDAPRYCKGWYNARGTKMDMWLEDFRGKIPLDIRGTFIRNGPGVLEVYGEELRHPIDGDGLVVALAFRDGKAHLRSRFVSTFSHVEEEAAGRMLYPGQMGSEPRLPAAATLRRCWVDDSS</sequence>
<dbReference type="RefSeq" id="XP_002786836.1">
    <property type="nucleotide sequence ID" value="XM_002786790.1"/>
</dbReference>
<keyword evidence="5" id="KW-0408">Iron</keyword>
<feature type="non-terminal residue" evidence="6">
    <location>
        <position position="137"/>
    </location>
</feature>
<evidence type="ECO:0000256" key="4">
    <source>
        <dbReference type="ARBA" id="ARBA00023002"/>
    </source>
</evidence>
<dbReference type="GO" id="GO:0016121">
    <property type="term" value="P:carotene catabolic process"/>
    <property type="evidence" value="ECO:0007669"/>
    <property type="project" value="TreeGrafter"/>
</dbReference>
<evidence type="ECO:0000313" key="7">
    <source>
        <dbReference type="Proteomes" id="UP000007800"/>
    </source>
</evidence>
<gene>
    <name evidence="6" type="ORF">Pmar_PMAR006312</name>
</gene>
<dbReference type="EMBL" id="GG671698">
    <property type="protein sequence ID" value="EER18632.1"/>
    <property type="molecule type" value="Genomic_DNA"/>
</dbReference>
<reference evidence="6 7" key="1">
    <citation type="submission" date="2008-07" db="EMBL/GenBank/DDBJ databases">
        <authorList>
            <person name="El-Sayed N."/>
            <person name="Caler E."/>
            <person name="Inman J."/>
            <person name="Amedeo P."/>
            <person name="Hass B."/>
            <person name="Wortman J."/>
        </authorList>
    </citation>
    <scope>NUCLEOTIDE SEQUENCE [LARGE SCALE GENOMIC DNA]</scope>
    <source>
        <strain evidence="7">ATCC 50983 / TXsc</strain>
    </source>
</reference>
<comment type="similarity">
    <text evidence="2">Belongs to the carotenoid oxygenase family.</text>
</comment>
<evidence type="ECO:0000256" key="5">
    <source>
        <dbReference type="ARBA" id="ARBA00023004"/>
    </source>
</evidence>
<keyword evidence="3" id="KW-0479">Metal-binding</keyword>
<feature type="non-terminal residue" evidence="6">
    <location>
        <position position="1"/>
    </location>
</feature>
<dbReference type="PANTHER" id="PTHR10543">
    <property type="entry name" value="BETA-CAROTENE DIOXYGENASE"/>
    <property type="match status" value="1"/>
</dbReference>
<keyword evidence="7" id="KW-1185">Reference proteome</keyword>
<protein>
    <submittedName>
        <fullName evidence="6">Cartenoid oxygenase, putative</fullName>
    </submittedName>
</protein>
<proteinExistence type="inferred from homology"/>
<dbReference type="GO" id="GO:0010436">
    <property type="term" value="F:carotenoid dioxygenase activity"/>
    <property type="evidence" value="ECO:0007669"/>
    <property type="project" value="TreeGrafter"/>
</dbReference>
<dbReference type="OrthoDB" id="1069523at2759"/>
<dbReference type="PANTHER" id="PTHR10543:SF89">
    <property type="entry name" value="CAROTENOID 9,10(9',10')-CLEAVAGE DIOXYGENASE 1"/>
    <property type="match status" value="1"/>
</dbReference>
<dbReference type="InParanoid" id="C5KA61"/>